<accession>A0A9W8AL54</accession>
<dbReference type="GO" id="GO:0034975">
    <property type="term" value="P:protein folding in endoplasmic reticulum"/>
    <property type="evidence" value="ECO:0007669"/>
    <property type="project" value="TreeGrafter"/>
</dbReference>
<keyword evidence="13" id="KW-1185">Reference proteome</keyword>
<evidence type="ECO:0000256" key="4">
    <source>
        <dbReference type="ARBA" id="ARBA00022692"/>
    </source>
</evidence>
<evidence type="ECO:0000256" key="3">
    <source>
        <dbReference type="ARBA" id="ARBA00020824"/>
    </source>
</evidence>
<name>A0A9W8AL54_9FUNG</name>
<organism evidence="12 13">
    <name type="scientific">Dispira parvispora</name>
    <dbReference type="NCBI Taxonomy" id="1520584"/>
    <lineage>
        <taxon>Eukaryota</taxon>
        <taxon>Fungi</taxon>
        <taxon>Fungi incertae sedis</taxon>
        <taxon>Zoopagomycota</taxon>
        <taxon>Kickxellomycotina</taxon>
        <taxon>Dimargaritomycetes</taxon>
        <taxon>Dimargaritales</taxon>
        <taxon>Dimargaritaceae</taxon>
        <taxon>Dispira</taxon>
    </lineage>
</organism>
<protein>
    <recommendedName>
        <fullName evidence="3">ER membrane protein complex subunit 1</fullName>
    </recommendedName>
</protein>
<keyword evidence="9" id="KW-0325">Glycoprotein</keyword>
<dbReference type="GO" id="GO:0072546">
    <property type="term" value="C:EMC complex"/>
    <property type="evidence" value="ECO:0007669"/>
    <property type="project" value="InterPro"/>
</dbReference>
<dbReference type="Proteomes" id="UP001150925">
    <property type="component" value="Unassembled WGS sequence"/>
</dbReference>
<keyword evidence="8 10" id="KW-0472">Membrane</keyword>
<feature type="transmembrane region" description="Helical" evidence="10">
    <location>
        <begin position="396"/>
        <end position="415"/>
    </location>
</feature>
<dbReference type="PANTHER" id="PTHR21573">
    <property type="entry name" value="ER MEMBRANE PROTEIN COMPLEX SUBUNIT 1"/>
    <property type="match status" value="1"/>
</dbReference>
<dbReference type="InterPro" id="IPR011678">
    <property type="entry name" value="EMC1_C"/>
</dbReference>
<comment type="subcellular location">
    <subcellularLocation>
        <location evidence="1">Endoplasmic reticulum membrane</location>
        <topology evidence="1">Single-pass type I membrane protein</topology>
    </subcellularLocation>
</comment>
<dbReference type="Pfam" id="PF07774">
    <property type="entry name" value="EMC1_C"/>
    <property type="match status" value="1"/>
</dbReference>
<evidence type="ECO:0000256" key="9">
    <source>
        <dbReference type="ARBA" id="ARBA00023180"/>
    </source>
</evidence>
<dbReference type="PANTHER" id="PTHR21573:SF0">
    <property type="entry name" value="ER MEMBRANE PROTEIN COMPLEX SUBUNIT 1"/>
    <property type="match status" value="1"/>
</dbReference>
<dbReference type="AlphaFoldDB" id="A0A9W8AL54"/>
<keyword evidence="6" id="KW-0256">Endoplasmic reticulum</keyword>
<evidence type="ECO:0000256" key="5">
    <source>
        <dbReference type="ARBA" id="ARBA00022729"/>
    </source>
</evidence>
<feature type="non-terminal residue" evidence="12">
    <location>
        <position position="1"/>
    </location>
</feature>
<evidence type="ECO:0000256" key="1">
    <source>
        <dbReference type="ARBA" id="ARBA00004115"/>
    </source>
</evidence>
<evidence type="ECO:0000313" key="12">
    <source>
        <dbReference type="EMBL" id="KAJ1959255.1"/>
    </source>
</evidence>
<keyword evidence="4 10" id="KW-0812">Transmembrane</keyword>
<dbReference type="EMBL" id="JANBPY010001639">
    <property type="protein sequence ID" value="KAJ1959255.1"/>
    <property type="molecule type" value="Genomic_DNA"/>
</dbReference>
<evidence type="ECO:0000256" key="10">
    <source>
        <dbReference type="SAM" id="Phobius"/>
    </source>
</evidence>
<evidence type="ECO:0000256" key="2">
    <source>
        <dbReference type="ARBA" id="ARBA00007904"/>
    </source>
</evidence>
<dbReference type="OrthoDB" id="28092at2759"/>
<evidence type="ECO:0000256" key="6">
    <source>
        <dbReference type="ARBA" id="ARBA00022824"/>
    </source>
</evidence>
<proteinExistence type="inferred from homology"/>
<keyword evidence="7 10" id="KW-1133">Transmembrane helix</keyword>
<comment type="similarity">
    <text evidence="2">Belongs to the EMC1 family.</text>
</comment>
<evidence type="ECO:0000256" key="7">
    <source>
        <dbReference type="ARBA" id="ARBA00022989"/>
    </source>
</evidence>
<sequence>YTSPVILEAIQLLPGTKSQVYQFPFDEPQDHLYPLVLFRQDSDREPPVQVAVVPDTTEVRQALHSRPNSLYFAAGFEGANGGESVSIPSPPVLSGYQLLTMEPSQTELKVAQTWQFQLAPDEQIILVQHKTDYEAVASLGRVLGNRSVLYKYLNPHLMVIATVRPQDSHTVLSIYFIDTVSGALLHRAEHQDVLYDTRHPVHAILCENWVVYQYWWDGATATTTGKGRTSAYVTVTVELFESDKPNVKTHDTVFSSFQNAGPHVVYRSFVLSEQVTALGVTTTRNGVATRELVMSFASGRIITLPRSLVDPRRPQSDPNDEEKQEGLARYEPLLPNNPRWTLSYHHQILGTQRITSSPAKLESTSLVLAYGLDIFFTRVNPSGTFDRLSDSFSKPLLLATIITLVAGLLIANPMVKRKNLLSAWA</sequence>
<comment type="caution">
    <text evidence="12">The sequence shown here is derived from an EMBL/GenBank/DDBJ whole genome shotgun (WGS) entry which is preliminary data.</text>
</comment>
<reference evidence="12" key="1">
    <citation type="submission" date="2022-07" db="EMBL/GenBank/DDBJ databases">
        <title>Phylogenomic reconstructions and comparative analyses of Kickxellomycotina fungi.</title>
        <authorList>
            <person name="Reynolds N.K."/>
            <person name="Stajich J.E."/>
            <person name="Barry K."/>
            <person name="Grigoriev I.V."/>
            <person name="Crous P."/>
            <person name="Smith M.E."/>
        </authorList>
    </citation>
    <scope>NUCLEOTIDE SEQUENCE</scope>
    <source>
        <strain evidence="12">RSA 1196</strain>
    </source>
</reference>
<evidence type="ECO:0000256" key="8">
    <source>
        <dbReference type="ARBA" id="ARBA00023136"/>
    </source>
</evidence>
<feature type="domain" description="ER membrane protein complex subunit 1 C-terminal" evidence="11">
    <location>
        <begin position="206"/>
        <end position="424"/>
    </location>
</feature>
<evidence type="ECO:0000313" key="13">
    <source>
        <dbReference type="Proteomes" id="UP001150925"/>
    </source>
</evidence>
<evidence type="ECO:0000259" key="11">
    <source>
        <dbReference type="Pfam" id="PF07774"/>
    </source>
</evidence>
<dbReference type="InterPro" id="IPR026895">
    <property type="entry name" value="EMC1"/>
</dbReference>
<keyword evidence="5" id="KW-0732">Signal</keyword>
<gene>
    <name evidence="12" type="ORF">IWQ62_004686</name>
</gene>